<evidence type="ECO:0000259" key="1">
    <source>
        <dbReference type="Pfam" id="PF00144"/>
    </source>
</evidence>
<dbReference type="Gene3D" id="3.40.710.10">
    <property type="entry name" value="DD-peptidase/beta-lactamase superfamily"/>
    <property type="match status" value="1"/>
</dbReference>
<keyword evidence="3" id="KW-1185">Reference proteome</keyword>
<comment type="caution">
    <text evidence="2">The sequence shown here is derived from an EMBL/GenBank/DDBJ whole genome shotgun (WGS) entry which is preliminary data.</text>
</comment>
<dbReference type="InterPro" id="IPR050789">
    <property type="entry name" value="Diverse_Enzym_Activities"/>
</dbReference>
<accession>A0ABQ3QF21</accession>
<feature type="domain" description="Beta-lactamase-related" evidence="1">
    <location>
        <begin position="16"/>
        <end position="247"/>
    </location>
</feature>
<sequence length="258" mass="27755">MSLSKHINDDLPHAVAELADGLVTSGILPGVSVLVLQDTDEVLYHEAGLRDVARARPMTRDAIFRLFSMTKPVTAAAVMALVDEGLIGLQDPLGDWVPELADLRVHPGSGGGMSVPAHPARIQHLLTHTAGFSYWFHPRHAVAALYADDPGIGVHERWRFDPALGGLDGLAESLARLPLVAQPGEKWHYSMAFEVAGMVVERAAGQPLDKFMAKRLFEPLGMKDTAFSVPPGDADRLASLYGPGAASNCWKAGTRALW</sequence>
<dbReference type="SUPFAM" id="SSF56601">
    <property type="entry name" value="beta-lactamase/transpeptidase-like"/>
    <property type="match status" value="1"/>
</dbReference>
<organism evidence="2 3">
    <name type="scientific">Streptomyces violascens</name>
    <dbReference type="NCBI Taxonomy" id="67381"/>
    <lineage>
        <taxon>Bacteria</taxon>
        <taxon>Bacillati</taxon>
        <taxon>Actinomycetota</taxon>
        <taxon>Actinomycetes</taxon>
        <taxon>Kitasatosporales</taxon>
        <taxon>Streptomycetaceae</taxon>
        <taxon>Streptomyces</taxon>
    </lineage>
</organism>
<gene>
    <name evidence="2" type="ORF">Sviol_02480</name>
</gene>
<dbReference type="Proteomes" id="UP001050808">
    <property type="component" value="Unassembled WGS sequence"/>
</dbReference>
<proteinExistence type="predicted"/>
<name>A0ABQ3QF21_9ACTN</name>
<reference evidence="2" key="1">
    <citation type="submission" date="2024-05" db="EMBL/GenBank/DDBJ databases">
        <title>Whole genome shotgun sequence of Streptomyces violascens NBRC 12920.</title>
        <authorList>
            <person name="Komaki H."/>
            <person name="Tamura T."/>
        </authorList>
    </citation>
    <scope>NUCLEOTIDE SEQUENCE</scope>
    <source>
        <strain evidence="2">NBRC 12920</strain>
    </source>
</reference>
<dbReference type="InterPro" id="IPR001466">
    <property type="entry name" value="Beta-lactam-related"/>
</dbReference>
<dbReference type="EMBL" id="BNDY01000002">
    <property type="protein sequence ID" value="GHI35840.1"/>
    <property type="molecule type" value="Genomic_DNA"/>
</dbReference>
<evidence type="ECO:0000313" key="3">
    <source>
        <dbReference type="Proteomes" id="UP001050808"/>
    </source>
</evidence>
<dbReference type="InterPro" id="IPR012338">
    <property type="entry name" value="Beta-lactam/transpept-like"/>
</dbReference>
<dbReference type="Pfam" id="PF00144">
    <property type="entry name" value="Beta-lactamase"/>
    <property type="match status" value="1"/>
</dbReference>
<evidence type="ECO:0000313" key="2">
    <source>
        <dbReference type="EMBL" id="GHI35840.1"/>
    </source>
</evidence>
<dbReference type="PANTHER" id="PTHR43283">
    <property type="entry name" value="BETA-LACTAMASE-RELATED"/>
    <property type="match status" value="1"/>
</dbReference>
<dbReference type="PANTHER" id="PTHR43283:SF3">
    <property type="entry name" value="BETA-LACTAMASE FAMILY PROTEIN (AFU_ORTHOLOGUE AFUA_5G07500)"/>
    <property type="match status" value="1"/>
</dbReference>
<protein>
    <recommendedName>
        <fullName evidence="1">Beta-lactamase-related domain-containing protein</fullName>
    </recommendedName>
</protein>